<organism evidence="2 3">
    <name type="scientific">Phialophora macrospora</name>
    <dbReference type="NCBI Taxonomy" id="1851006"/>
    <lineage>
        <taxon>Eukaryota</taxon>
        <taxon>Fungi</taxon>
        <taxon>Dikarya</taxon>
        <taxon>Ascomycota</taxon>
        <taxon>Pezizomycotina</taxon>
        <taxon>Eurotiomycetes</taxon>
        <taxon>Chaetothyriomycetidae</taxon>
        <taxon>Chaetothyriales</taxon>
        <taxon>Herpotrichiellaceae</taxon>
        <taxon>Phialophora</taxon>
    </lineage>
</organism>
<evidence type="ECO:0000256" key="1">
    <source>
        <dbReference type="ARBA" id="ARBA00023604"/>
    </source>
</evidence>
<dbReference type="EMBL" id="KN846959">
    <property type="protein sequence ID" value="KIW66777.1"/>
    <property type="molecule type" value="Genomic_DNA"/>
</dbReference>
<evidence type="ECO:0000313" key="2">
    <source>
        <dbReference type="EMBL" id="KIW66777.1"/>
    </source>
</evidence>
<dbReference type="PANTHER" id="PTHR34598">
    <property type="entry name" value="BLL6449 PROTEIN"/>
    <property type="match status" value="1"/>
</dbReference>
<dbReference type="AlphaFoldDB" id="A0A0D2DXD8"/>
<keyword evidence="3" id="KW-1185">Reference proteome</keyword>
<sequence length="302" mass="35150">MSPATGSLFISLKFLKWLPLYEIEKPFQIFINIPEDATDRRTTNLAFENVKVRIQDVRSFPPKHFLLDKHGFTYYSHRLEVGHIADRESVEQQYLPEMESLLKSTLESVDRVYFFDWRLRKNAPEVEGTLVDLNDLTTWLRPALHLHVDQSPVAVIRRVLMQLPEDAEYLLQGRIRVINLWRPIVDAVRDYPLAICDGSTVSPSDLVEADHVRRHYMGSTMYLKHNERQKFYFMSRQTKDEVLIFKNFDSAETPAATYAPHASFLDPDIPEAFTPRQSIEVRALVFTYPNSTPTEMVPPPLR</sequence>
<proteinExistence type="inferred from homology"/>
<evidence type="ECO:0000313" key="3">
    <source>
        <dbReference type="Proteomes" id="UP000054266"/>
    </source>
</evidence>
<dbReference type="STRING" id="5601.A0A0D2DXD8"/>
<dbReference type="NCBIfam" id="NF041278">
    <property type="entry name" value="CmcJ_NvfI_EfuI"/>
    <property type="match status" value="1"/>
</dbReference>
<dbReference type="HOGENOM" id="CLU_042688_0_0_1"/>
<name>A0A0D2DXD8_9EURO</name>
<comment type="similarity">
    <text evidence="1">Belongs to the asaB hydroxylase/desaturase family.</text>
</comment>
<dbReference type="Proteomes" id="UP000054266">
    <property type="component" value="Unassembled WGS sequence"/>
</dbReference>
<protein>
    <recommendedName>
        <fullName evidence="4">Methyltransferase</fullName>
    </recommendedName>
</protein>
<dbReference type="PANTHER" id="PTHR34598:SF3">
    <property type="entry name" value="OXIDOREDUCTASE AN1597"/>
    <property type="match status" value="1"/>
</dbReference>
<dbReference type="InterPro" id="IPR044053">
    <property type="entry name" value="AsaB-like"/>
</dbReference>
<evidence type="ECO:0008006" key="4">
    <source>
        <dbReference type="Google" id="ProtNLM"/>
    </source>
</evidence>
<reference evidence="2 3" key="1">
    <citation type="submission" date="2015-01" db="EMBL/GenBank/DDBJ databases">
        <title>The Genome Sequence of Capronia semiimmersa CBS27337.</title>
        <authorList>
            <consortium name="The Broad Institute Genomics Platform"/>
            <person name="Cuomo C."/>
            <person name="de Hoog S."/>
            <person name="Gorbushina A."/>
            <person name="Stielow B."/>
            <person name="Teixiera M."/>
            <person name="Abouelleil A."/>
            <person name="Chapman S.B."/>
            <person name="Priest M."/>
            <person name="Young S.K."/>
            <person name="Wortman J."/>
            <person name="Nusbaum C."/>
            <person name="Birren B."/>
        </authorList>
    </citation>
    <scope>NUCLEOTIDE SEQUENCE [LARGE SCALE GENOMIC DNA]</scope>
    <source>
        <strain evidence="2 3">CBS 27337</strain>
    </source>
</reference>
<dbReference type="GO" id="GO:0016491">
    <property type="term" value="F:oxidoreductase activity"/>
    <property type="evidence" value="ECO:0007669"/>
    <property type="project" value="InterPro"/>
</dbReference>
<gene>
    <name evidence="2" type="ORF">PV04_06072</name>
</gene>
<accession>A0A0D2DXD8</accession>